<reference evidence="4 5" key="1">
    <citation type="submission" date="2015-04" db="EMBL/GenBank/DDBJ databases">
        <title>Complete genome sequence of Schizopora paradoxa KUC8140, a cosmopolitan wood degrader in East Asia.</title>
        <authorList>
            <consortium name="DOE Joint Genome Institute"/>
            <person name="Min B."/>
            <person name="Park H."/>
            <person name="Jang Y."/>
            <person name="Kim J.-J."/>
            <person name="Kim K.H."/>
            <person name="Pangilinan J."/>
            <person name="Lipzen A."/>
            <person name="Riley R."/>
            <person name="Grigoriev I.V."/>
            <person name="Spatafora J.W."/>
            <person name="Choi I.-G."/>
        </authorList>
    </citation>
    <scope>NUCLEOTIDE SEQUENCE [LARGE SCALE GENOMIC DNA]</scope>
    <source>
        <strain evidence="4 5">KUC8140</strain>
    </source>
</reference>
<dbReference type="InterPro" id="IPR002842">
    <property type="entry name" value="ATPase_V1_Esu"/>
</dbReference>
<evidence type="ECO:0000313" key="5">
    <source>
        <dbReference type="Proteomes" id="UP000053477"/>
    </source>
</evidence>
<dbReference type="GO" id="GO:0033178">
    <property type="term" value="C:proton-transporting two-sector ATPase complex, catalytic domain"/>
    <property type="evidence" value="ECO:0007669"/>
    <property type="project" value="InterPro"/>
</dbReference>
<dbReference type="InterPro" id="IPR038495">
    <property type="entry name" value="ATPase_E_C"/>
</dbReference>
<sequence length="227" mass="25624">MASGPLSNDEVFNEMNKMVAFIKQEANEKAREIRVKADEEFAIEKAKLVKQEQQNIDAQFEKKRKGAEVAQKISQSTQNNKSRLKVLQRHDEHVQSLFEAAREQLLELSKDKGRYSQFLESLILQGTLQLMEPSVIVSARKKDVSVVEKAAEGAKAQYKEISGRDVEYSINGDLSDTLAGGVKIGSGNGRINLDNTLDERLRLLEDRMLPEIRVTLFGANQNRKFDT</sequence>
<evidence type="ECO:0000256" key="1">
    <source>
        <dbReference type="ARBA" id="ARBA00005901"/>
    </source>
</evidence>
<dbReference type="AlphaFoldDB" id="A0A0H2SMA2"/>
<gene>
    <name evidence="4" type="ORF">SCHPADRAFT_899837</name>
</gene>
<dbReference type="PANTHER" id="PTHR45715">
    <property type="entry name" value="ATPASE H+-TRANSPORTING V1 SUBUNIT E1A-RELATED"/>
    <property type="match status" value="1"/>
</dbReference>
<dbReference type="GO" id="GO:0046961">
    <property type="term" value="F:proton-transporting ATPase activity, rotational mechanism"/>
    <property type="evidence" value="ECO:0007669"/>
    <property type="project" value="InterPro"/>
</dbReference>
<accession>A0A0H2SMA2</accession>
<dbReference type="Pfam" id="PF01991">
    <property type="entry name" value="vATP-synt_E"/>
    <property type="match status" value="1"/>
</dbReference>
<proteinExistence type="inferred from homology"/>
<dbReference type="InParanoid" id="A0A0H2SMA2"/>
<keyword evidence="2" id="KW-0813">Transport</keyword>
<dbReference type="SUPFAM" id="SSF160527">
    <property type="entry name" value="V-type ATPase subunit E-like"/>
    <property type="match status" value="1"/>
</dbReference>
<keyword evidence="5" id="KW-1185">Reference proteome</keyword>
<dbReference type="Gene3D" id="3.30.2320.30">
    <property type="entry name" value="ATP synthase, E subunit, C-terminal"/>
    <property type="match status" value="1"/>
</dbReference>
<keyword evidence="3" id="KW-0406">Ion transport</keyword>
<dbReference type="HAMAP" id="MF_00311">
    <property type="entry name" value="ATP_synth_E_arch"/>
    <property type="match status" value="1"/>
</dbReference>
<evidence type="ECO:0000256" key="2">
    <source>
        <dbReference type="ARBA" id="ARBA00022448"/>
    </source>
</evidence>
<dbReference type="STRING" id="27342.A0A0H2SMA2"/>
<evidence type="ECO:0000256" key="3">
    <source>
        <dbReference type="ARBA" id="ARBA00023065"/>
    </source>
</evidence>
<name>A0A0H2SMA2_9AGAM</name>
<dbReference type="FunCoup" id="A0A0H2SMA2">
    <property type="interactions" value="241"/>
</dbReference>
<dbReference type="Proteomes" id="UP000053477">
    <property type="component" value="Unassembled WGS sequence"/>
</dbReference>
<dbReference type="Gene3D" id="6.10.250.1620">
    <property type="match status" value="1"/>
</dbReference>
<dbReference type="OrthoDB" id="10263003at2759"/>
<dbReference type="EMBL" id="KQ085896">
    <property type="protein sequence ID" value="KLO18226.1"/>
    <property type="molecule type" value="Genomic_DNA"/>
</dbReference>
<evidence type="ECO:0000313" key="4">
    <source>
        <dbReference type="EMBL" id="KLO18226.1"/>
    </source>
</evidence>
<organism evidence="4 5">
    <name type="scientific">Schizopora paradoxa</name>
    <dbReference type="NCBI Taxonomy" id="27342"/>
    <lineage>
        <taxon>Eukaryota</taxon>
        <taxon>Fungi</taxon>
        <taxon>Dikarya</taxon>
        <taxon>Basidiomycota</taxon>
        <taxon>Agaricomycotina</taxon>
        <taxon>Agaricomycetes</taxon>
        <taxon>Hymenochaetales</taxon>
        <taxon>Schizoporaceae</taxon>
        <taxon>Schizopora</taxon>
    </lineage>
</organism>
<comment type="similarity">
    <text evidence="1">Belongs to the V-ATPase E subunit family.</text>
</comment>
<protein>
    <submittedName>
        <fullName evidence="4">ATPase V1/A1 complex subunit E</fullName>
    </submittedName>
</protein>